<gene>
    <name evidence="1" type="ORF">Fot_06960</name>
</gene>
<name>A0ABD1WUR7_9LAMI</name>
<dbReference type="EMBL" id="JBFOLJ010000002">
    <property type="protein sequence ID" value="KAL2553341.1"/>
    <property type="molecule type" value="Genomic_DNA"/>
</dbReference>
<reference evidence="2" key="1">
    <citation type="submission" date="2024-07" db="EMBL/GenBank/DDBJ databases">
        <title>Two chromosome-level genome assemblies of Korean endemic species Abeliophyllum distichum and Forsythia ovata (Oleaceae).</title>
        <authorList>
            <person name="Jang H."/>
        </authorList>
    </citation>
    <scope>NUCLEOTIDE SEQUENCE [LARGE SCALE GENOMIC DNA]</scope>
</reference>
<evidence type="ECO:0000313" key="1">
    <source>
        <dbReference type="EMBL" id="KAL2553341.1"/>
    </source>
</evidence>
<dbReference type="AlphaFoldDB" id="A0ABD1WUR7"/>
<sequence length="160" mass="18405">MVMEYKRIPSHPTITCDVIRGVDRRPINVPFLESDPVMQQRSLKPSLTYAPACIPTIKERMLDKKVLANPRSHSLVYIVLIIDYIGTTPKITVTYKRWQNKGIKRRIESLMREVEVEIISCSSPTSYVADNGRKLKITGREKKQNRESVVRVIIEKIPGE</sequence>
<accession>A0ABD1WUR7</accession>
<proteinExistence type="predicted"/>
<comment type="caution">
    <text evidence="1">The sequence shown here is derived from an EMBL/GenBank/DDBJ whole genome shotgun (WGS) entry which is preliminary data.</text>
</comment>
<evidence type="ECO:0000313" key="2">
    <source>
        <dbReference type="Proteomes" id="UP001604277"/>
    </source>
</evidence>
<organism evidence="1 2">
    <name type="scientific">Forsythia ovata</name>
    <dbReference type="NCBI Taxonomy" id="205694"/>
    <lineage>
        <taxon>Eukaryota</taxon>
        <taxon>Viridiplantae</taxon>
        <taxon>Streptophyta</taxon>
        <taxon>Embryophyta</taxon>
        <taxon>Tracheophyta</taxon>
        <taxon>Spermatophyta</taxon>
        <taxon>Magnoliopsida</taxon>
        <taxon>eudicotyledons</taxon>
        <taxon>Gunneridae</taxon>
        <taxon>Pentapetalae</taxon>
        <taxon>asterids</taxon>
        <taxon>lamiids</taxon>
        <taxon>Lamiales</taxon>
        <taxon>Oleaceae</taxon>
        <taxon>Forsythieae</taxon>
        <taxon>Forsythia</taxon>
    </lineage>
</organism>
<keyword evidence="2" id="KW-1185">Reference proteome</keyword>
<dbReference type="Proteomes" id="UP001604277">
    <property type="component" value="Unassembled WGS sequence"/>
</dbReference>
<protein>
    <submittedName>
        <fullName evidence="1">Uncharacterized protein</fullName>
    </submittedName>
</protein>